<dbReference type="PANTHER" id="PTHR48081:SF8">
    <property type="entry name" value="ALPHA_BETA HYDROLASE FOLD-3 DOMAIN-CONTAINING PROTEIN-RELATED"/>
    <property type="match status" value="1"/>
</dbReference>
<sequence>MSQPRRALNSFSDSVTHVFQRIVTGSTPLLETASPNLRLALLSRNVGAHPPRLRVAREQAIPDVRRPPPPVLRRGVGRLNGGGPTAVGLGARQQLGQKLDLQLEKGRPVGQRRGRLRPVQDEGVGHVWDHDAQIRGDAVSPFILQQRPVTMANVHAVHTAQEILSVPAEDGFGIPLWRVSRKPGTEPMHTKPGPAVLYMHGGGFVALGVETFARKLHALVLASGVTIYAVDYRLAPEHPYPTPLEDCWTALQYIRDHAATLGVDVARIAVMGDSAGGNLAAGVTLLGRDRGITPPIVSQFLIYPMLDDRNKEEMEAGVVTLWDQDDNAAGWTAYLGAKAGGDEVPVFAAPGRLTDAAGLPRLTLYVGQLDLFVKENVRYALLFLEAGIETELRVLPGLLHGFDELAKDHAASKECFALQVKFMERLLEN</sequence>
<dbReference type="Pfam" id="PF07859">
    <property type="entry name" value="Abhydrolase_3"/>
    <property type="match status" value="1"/>
</dbReference>
<dbReference type="InterPro" id="IPR050300">
    <property type="entry name" value="GDXG_lipolytic_enzyme"/>
</dbReference>
<dbReference type="InterPro" id="IPR013094">
    <property type="entry name" value="AB_hydrolase_3"/>
</dbReference>
<gene>
    <name evidence="3" type="primary">nlhH</name>
    <name evidence="3" type="ORF">BM221_001699</name>
</gene>
<accession>A0A2N6NWH2</accession>
<evidence type="ECO:0000313" key="3">
    <source>
        <dbReference type="EMBL" id="PMB71607.1"/>
    </source>
</evidence>
<dbReference type="GO" id="GO:0016787">
    <property type="term" value="F:hydrolase activity"/>
    <property type="evidence" value="ECO:0007669"/>
    <property type="project" value="UniProtKB-KW"/>
</dbReference>
<dbReference type="Proteomes" id="UP000235728">
    <property type="component" value="Unassembled WGS sequence"/>
</dbReference>
<evidence type="ECO:0000259" key="2">
    <source>
        <dbReference type="Pfam" id="PF07859"/>
    </source>
</evidence>
<comment type="caution">
    <text evidence="3">The sequence shown here is derived from an EMBL/GenBank/DDBJ whole genome shotgun (WGS) entry which is preliminary data.</text>
</comment>
<keyword evidence="1" id="KW-0378">Hydrolase</keyword>
<dbReference type="AlphaFoldDB" id="A0A2N6NWH2"/>
<feature type="domain" description="Alpha/beta hydrolase fold-3" evidence="2">
    <location>
        <begin position="196"/>
        <end position="402"/>
    </location>
</feature>
<evidence type="ECO:0000256" key="1">
    <source>
        <dbReference type="ARBA" id="ARBA00022801"/>
    </source>
</evidence>
<evidence type="ECO:0000313" key="4">
    <source>
        <dbReference type="Proteomes" id="UP000235728"/>
    </source>
</evidence>
<reference evidence="3 4" key="1">
    <citation type="journal article" date="2016" name="Appl. Microbiol. Biotechnol.">
        <title>Characterization of T-DNA insertion mutants with decreased virulence in the entomopathogenic fungus Beauveria bassiana JEF-007.</title>
        <authorList>
            <person name="Kim S."/>
            <person name="Lee S.J."/>
            <person name="Nai Y.S."/>
            <person name="Yu J.S."/>
            <person name="Lee M.R."/>
            <person name="Yang Y.T."/>
            <person name="Kim J.S."/>
        </authorList>
    </citation>
    <scope>NUCLEOTIDE SEQUENCE [LARGE SCALE GENOMIC DNA]</scope>
    <source>
        <strain evidence="3 4">JEF-007</strain>
    </source>
</reference>
<proteinExistence type="predicted"/>
<protein>
    <submittedName>
        <fullName evidence="3">Carboxylesterase NlhH</fullName>
    </submittedName>
</protein>
<dbReference type="PANTHER" id="PTHR48081">
    <property type="entry name" value="AB HYDROLASE SUPERFAMILY PROTEIN C4A8.06C"/>
    <property type="match status" value="1"/>
</dbReference>
<organism evidence="3 4">
    <name type="scientific">Beauveria bassiana</name>
    <name type="common">White muscardine disease fungus</name>
    <name type="synonym">Tritirachium shiotae</name>
    <dbReference type="NCBI Taxonomy" id="176275"/>
    <lineage>
        <taxon>Eukaryota</taxon>
        <taxon>Fungi</taxon>
        <taxon>Dikarya</taxon>
        <taxon>Ascomycota</taxon>
        <taxon>Pezizomycotina</taxon>
        <taxon>Sordariomycetes</taxon>
        <taxon>Hypocreomycetidae</taxon>
        <taxon>Hypocreales</taxon>
        <taxon>Cordycipitaceae</taxon>
        <taxon>Beauveria</taxon>
    </lineage>
</organism>
<dbReference type="EMBL" id="MRVG01000002">
    <property type="protein sequence ID" value="PMB71607.1"/>
    <property type="molecule type" value="Genomic_DNA"/>
</dbReference>
<dbReference type="Gene3D" id="3.40.50.1820">
    <property type="entry name" value="alpha/beta hydrolase"/>
    <property type="match status" value="1"/>
</dbReference>
<dbReference type="SUPFAM" id="SSF53474">
    <property type="entry name" value="alpha/beta-Hydrolases"/>
    <property type="match status" value="1"/>
</dbReference>
<dbReference type="InterPro" id="IPR029058">
    <property type="entry name" value="AB_hydrolase_fold"/>
</dbReference>
<name>A0A2N6NWH2_BEABA</name>